<dbReference type="CDD" id="cd06828">
    <property type="entry name" value="PLPDE_III_DapDC"/>
    <property type="match status" value="1"/>
</dbReference>
<keyword evidence="3 5" id="KW-0663">Pyridoxal phosphate</keyword>
<evidence type="ECO:0000313" key="11">
    <source>
        <dbReference type="EMBL" id="GLC27367.1"/>
    </source>
</evidence>
<feature type="domain" description="Orn/DAP/Arg decarboxylase 2 N-terminal" evidence="10">
    <location>
        <begin position="50"/>
        <end position="296"/>
    </location>
</feature>
<name>A0AA37Q9T1_9BACT</name>
<dbReference type="GO" id="GO:0030170">
    <property type="term" value="F:pyridoxal phosphate binding"/>
    <property type="evidence" value="ECO:0007669"/>
    <property type="project" value="UniProtKB-UniRule"/>
</dbReference>
<feature type="binding site" evidence="5">
    <location>
        <position position="386"/>
    </location>
    <ligand>
        <name>pyridoxal 5'-phosphate</name>
        <dbReference type="ChEBI" id="CHEBI:597326"/>
    </ligand>
</feature>
<evidence type="ECO:0000256" key="1">
    <source>
        <dbReference type="ARBA" id="ARBA00001933"/>
    </source>
</evidence>
<organism evidence="11 12">
    <name type="scientific">Roseisolibacter agri</name>
    <dbReference type="NCBI Taxonomy" id="2014610"/>
    <lineage>
        <taxon>Bacteria</taxon>
        <taxon>Pseudomonadati</taxon>
        <taxon>Gemmatimonadota</taxon>
        <taxon>Gemmatimonadia</taxon>
        <taxon>Gemmatimonadales</taxon>
        <taxon>Gemmatimonadaceae</taxon>
        <taxon>Roseisolibacter</taxon>
    </lineage>
</organism>
<keyword evidence="2 5" id="KW-0210">Decarboxylase</keyword>
<dbReference type="SUPFAM" id="SSF51419">
    <property type="entry name" value="PLP-binding barrel"/>
    <property type="match status" value="1"/>
</dbReference>
<comment type="function">
    <text evidence="5">Specifically catalyzes the decarboxylation of meso-diaminopimelate (meso-DAP) to L-lysine.</text>
</comment>
<dbReference type="InterPro" id="IPR029066">
    <property type="entry name" value="PLP-binding_barrel"/>
</dbReference>
<proteinExistence type="inferred from homology"/>
<dbReference type="PANTHER" id="PTHR43727:SF2">
    <property type="entry name" value="GROUP IV DECARBOXYLASE"/>
    <property type="match status" value="1"/>
</dbReference>
<feature type="binding site" evidence="5">
    <location>
        <begin position="289"/>
        <end position="292"/>
    </location>
    <ligand>
        <name>pyridoxal 5'-phosphate</name>
        <dbReference type="ChEBI" id="CHEBI:597326"/>
    </ligand>
</feature>
<keyword evidence="4 5" id="KW-0456">Lyase</keyword>
<comment type="cofactor">
    <cofactor evidence="1 5 7 8">
        <name>pyridoxal 5'-phosphate</name>
        <dbReference type="ChEBI" id="CHEBI:597326"/>
    </cofactor>
</comment>
<dbReference type="InterPro" id="IPR009006">
    <property type="entry name" value="Ala_racemase/Decarboxylase_C"/>
</dbReference>
<evidence type="ECO:0000313" key="12">
    <source>
        <dbReference type="Proteomes" id="UP001161325"/>
    </source>
</evidence>
<keyword evidence="5" id="KW-0028">Amino-acid biosynthesis</keyword>
<feature type="modified residue" description="N6-(pyridoxal phosphate)lysine" evidence="5 7">
    <location>
        <position position="74"/>
    </location>
</feature>
<feature type="domain" description="Orn/DAP/Arg decarboxylase 2 C-terminal" evidence="9">
    <location>
        <begin position="44"/>
        <end position="384"/>
    </location>
</feature>
<feature type="binding site" evidence="5">
    <location>
        <position position="328"/>
    </location>
    <ligand>
        <name>substrate</name>
    </ligand>
</feature>
<dbReference type="Gene3D" id="2.40.37.10">
    <property type="entry name" value="Lyase, Ornithine Decarboxylase, Chain A, domain 1"/>
    <property type="match status" value="1"/>
</dbReference>
<keyword evidence="12" id="KW-1185">Reference proteome</keyword>
<dbReference type="InterPro" id="IPR022643">
    <property type="entry name" value="De-COase2_C"/>
</dbReference>
<comment type="similarity">
    <text evidence="5">Belongs to the Orn/Lys/Arg decarboxylase class-II family. LysA subfamily.</text>
</comment>
<evidence type="ECO:0000256" key="8">
    <source>
        <dbReference type="RuleBase" id="RU003738"/>
    </source>
</evidence>
<feature type="binding site" evidence="5">
    <location>
        <position position="386"/>
    </location>
    <ligand>
        <name>substrate</name>
    </ligand>
</feature>
<gene>
    <name evidence="11" type="primary">lysA-1</name>
    <name evidence="5" type="synonym">lysA</name>
    <name evidence="11" type="ORF">rosag_38800</name>
</gene>
<dbReference type="InterPro" id="IPR002986">
    <property type="entry name" value="DAP_deCOOHase_LysA"/>
</dbReference>
<feature type="binding site" evidence="5">
    <location>
        <position position="358"/>
    </location>
    <ligand>
        <name>substrate</name>
    </ligand>
</feature>
<dbReference type="FunFam" id="3.20.20.10:FF:000003">
    <property type="entry name" value="Diaminopimelate decarboxylase"/>
    <property type="match status" value="1"/>
</dbReference>
<dbReference type="Pfam" id="PF02784">
    <property type="entry name" value="Orn_Arg_deC_N"/>
    <property type="match status" value="1"/>
</dbReference>
<comment type="caution">
    <text evidence="11">The sequence shown here is derived from an EMBL/GenBank/DDBJ whole genome shotgun (WGS) entry which is preliminary data.</text>
</comment>
<reference evidence="11" key="1">
    <citation type="submission" date="2022-08" db="EMBL/GenBank/DDBJ databases">
        <title>Draft genome sequencing of Roseisolibacter agri AW1220.</title>
        <authorList>
            <person name="Tobiishi Y."/>
            <person name="Tonouchi A."/>
        </authorList>
    </citation>
    <scope>NUCLEOTIDE SEQUENCE</scope>
    <source>
        <strain evidence="11">AW1220</strain>
    </source>
</reference>
<dbReference type="NCBIfam" id="TIGR01048">
    <property type="entry name" value="lysA"/>
    <property type="match status" value="1"/>
</dbReference>
<dbReference type="SUPFAM" id="SSF50621">
    <property type="entry name" value="Alanine racemase C-terminal domain-like"/>
    <property type="match status" value="1"/>
</dbReference>
<evidence type="ECO:0000256" key="6">
    <source>
        <dbReference type="NCBIfam" id="TIGR01048"/>
    </source>
</evidence>
<dbReference type="InterPro" id="IPR000183">
    <property type="entry name" value="Orn/DAP/Arg_de-COase"/>
</dbReference>
<dbReference type="Pfam" id="PF00278">
    <property type="entry name" value="Orn_DAP_Arg_deC"/>
    <property type="match status" value="1"/>
</dbReference>
<dbReference type="AlphaFoldDB" id="A0AA37Q9T1"/>
<evidence type="ECO:0000259" key="9">
    <source>
        <dbReference type="Pfam" id="PF00278"/>
    </source>
</evidence>
<accession>A0AA37Q9T1</accession>
<dbReference type="GO" id="GO:0009089">
    <property type="term" value="P:lysine biosynthetic process via diaminopimelate"/>
    <property type="evidence" value="ECO:0007669"/>
    <property type="project" value="UniProtKB-UniRule"/>
</dbReference>
<keyword evidence="5 8" id="KW-0457">Lysine biosynthesis</keyword>
<evidence type="ECO:0000256" key="2">
    <source>
        <dbReference type="ARBA" id="ARBA00022793"/>
    </source>
</evidence>
<dbReference type="Proteomes" id="UP001161325">
    <property type="component" value="Unassembled WGS sequence"/>
</dbReference>
<dbReference type="InterPro" id="IPR022644">
    <property type="entry name" value="De-COase2_N"/>
</dbReference>
<protein>
    <recommendedName>
        <fullName evidence="5 6">Diaminopimelate decarboxylase</fullName>
        <shortName evidence="5">DAP decarboxylase</shortName>
        <shortName evidence="5">DAPDC</shortName>
        <ecNumber evidence="5 6">4.1.1.20</ecNumber>
    </recommendedName>
</protein>
<evidence type="ECO:0000256" key="4">
    <source>
        <dbReference type="ARBA" id="ARBA00023239"/>
    </source>
</evidence>
<comment type="catalytic activity">
    <reaction evidence="5 8">
        <text>meso-2,6-diaminopimelate + H(+) = L-lysine + CO2</text>
        <dbReference type="Rhea" id="RHEA:15101"/>
        <dbReference type="ChEBI" id="CHEBI:15378"/>
        <dbReference type="ChEBI" id="CHEBI:16526"/>
        <dbReference type="ChEBI" id="CHEBI:32551"/>
        <dbReference type="ChEBI" id="CHEBI:57791"/>
        <dbReference type="EC" id="4.1.1.20"/>
    </reaction>
</comment>
<feature type="active site" description="Proton donor" evidence="7">
    <location>
        <position position="357"/>
    </location>
</feature>
<dbReference type="Gene3D" id="3.20.20.10">
    <property type="entry name" value="Alanine racemase"/>
    <property type="match status" value="1"/>
</dbReference>
<comment type="pathway">
    <text evidence="5 8">Amino-acid biosynthesis; L-lysine biosynthesis via DAP pathway; L-lysine from DL-2,6-diaminopimelate: step 1/1.</text>
</comment>
<evidence type="ECO:0000256" key="3">
    <source>
        <dbReference type="ARBA" id="ARBA00022898"/>
    </source>
</evidence>
<feature type="binding site" evidence="5">
    <location>
        <position position="332"/>
    </location>
    <ligand>
        <name>substrate</name>
    </ligand>
</feature>
<feature type="binding site" evidence="5">
    <location>
        <position position="255"/>
    </location>
    <ligand>
        <name>pyridoxal 5'-phosphate</name>
        <dbReference type="ChEBI" id="CHEBI:597326"/>
    </ligand>
</feature>
<dbReference type="PRINTS" id="PR01181">
    <property type="entry name" value="DAPDCRBXLASE"/>
</dbReference>
<dbReference type="EMBL" id="BRXS01000006">
    <property type="protein sequence ID" value="GLC27367.1"/>
    <property type="molecule type" value="Genomic_DNA"/>
</dbReference>
<sequence>MGESVLTVGSATTVEPGFVHVDGVLHCDAIPAPVIAEAAGTPTYVYSAGLIRQQYRRLDAAFARVPHRIHYSVKANSNLAVLRLLQAEGAGVDIVSGGELYRAHEAGFTGGDVVFSGVGKRARELHEALAAGVLFVNVESEGELLLLDQVARERGVIAPVALRVNPEVAVDNPHEYIRTGEKGHKFGIPFDDVPRVARETRDLPNLKLVGLDMHIGSQISSWEPYDAALARLVALLVRVRADGAQDIRYLDVGGGLAVTYDEEAPADVSRFAAGVIEATRGLDVTLVLEPGRFLVAESGILLTEVLFRKRSGGKEYVITDAGMNDLLRPSHYEAFHRIDAVKPTGERVVADVVGPVCESGDFLALDRDTDDAPPGALLAVRTTGAYGFSMASNYNSRPRPAEVLVDGDRFAIVTERERYEDLVRQERASLDWRVA</sequence>
<feature type="binding site" evidence="5">
    <location>
        <position position="292"/>
    </location>
    <ligand>
        <name>substrate</name>
    </ligand>
</feature>
<evidence type="ECO:0000259" key="10">
    <source>
        <dbReference type="Pfam" id="PF02784"/>
    </source>
</evidence>
<comment type="subunit">
    <text evidence="5">Homodimer.</text>
</comment>
<dbReference type="EC" id="4.1.1.20" evidence="5 6"/>
<dbReference type="PANTHER" id="PTHR43727">
    <property type="entry name" value="DIAMINOPIMELATE DECARBOXYLASE"/>
    <property type="match status" value="1"/>
</dbReference>
<dbReference type="PRINTS" id="PR01179">
    <property type="entry name" value="ODADCRBXLASE"/>
</dbReference>
<dbReference type="GO" id="GO:0008836">
    <property type="term" value="F:diaminopimelate decarboxylase activity"/>
    <property type="evidence" value="ECO:0007669"/>
    <property type="project" value="UniProtKB-UniRule"/>
</dbReference>
<dbReference type="HAMAP" id="MF_02120">
    <property type="entry name" value="LysA"/>
    <property type="match status" value="1"/>
</dbReference>
<evidence type="ECO:0000256" key="7">
    <source>
        <dbReference type="PIRSR" id="PIRSR600183-50"/>
    </source>
</evidence>
<evidence type="ECO:0000256" key="5">
    <source>
        <dbReference type="HAMAP-Rule" id="MF_02120"/>
    </source>
</evidence>